<dbReference type="GO" id="GO:0005829">
    <property type="term" value="C:cytosol"/>
    <property type="evidence" value="ECO:0007669"/>
    <property type="project" value="TreeGrafter"/>
</dbReference>
<dbReference type="InterPro" id="IPR006175">
    <property type="entry name" value="YjgF/YER057c/UK114"/>
</dbReference>
<dbReference type="Pfam" id="PF01042">
    <property type="entry name" value="Ribonuc_L-PSP"/>
    <property type="match status" value="1"/>
</dbReference>
<organism evidence="1 2">
    <name type="scientific">Neorhizobium lilium</name>
    <dbReference type="NCBI Taxonomy" id="2503024"/>
    <lineage>
        <taxon>Bacteria</taxon>
        <taxon>Pseudomonadati</taxon>
        <taxon>Pseudomonadota</taxon>
        <taxon>Alphaproteobacteria</taxon>
        <taxon>Hyphomicrobiales</taxon>
        <taxon>Rhizobiaceae</taxon>
        <taxon>Rhizobium/Agrobacterium group</taxon>
        <taxon>Neorhizobium</taxon>
    </lineage>
</organism>
<dbReference type="EMBL" id="SBIP01000001">
    <property type="protein sequence ID" value="RWX81663.1"/>
    <property type="molecule type" value="Genomic_DNA"/>
</dbReference>
<dbReference type="InterPro" id="IPR035959">
    <property type="entry name" value="RutC-like_sf"/>
</dbReference>
<dbReference type="GO" id="GO:0019239">
    <property type="term" value="F:deaminase activity"/>
    <property type="evidence" value="ECO:0007669"/>
    <property type="project" value="TreeGrafter"/>
</dbReference>
<sequence>MHKQIIRADVPENGGAYNLCVRYGDMLYLSGLAPFDAAFCAEVAAARAAGTKVPPMPDTPFPRQVEIIMDNIKKLVEAAGSNMDCLLKTNVWLKDQTQAEEFEKVYIKYFSSHEALPARARMQAGRTPMDCGLEIEVIAYVPSDD</sequence>
<dbReference type="Gene3D" id="3.30.1330.40">
    <property type="entry name" value="RutC-like"/>
    <property type="match status" value="1"/>
</dbReference>
<dbReference type="PANTHER" id="PTHR11803">
    <property type="entry name" value="2-IMINOBUTANOATE/2-IMINOPROPANOATE DEAMINASE RIDA"/>
    <property type="match status" value="1"/>
</dbReference>
<dbReference type="CDD" id="cd00448">
    <property type="entry name" value="YjgF_YER057c_UK114_family"/>
    <property type="match status" value="1"/>
</dbReference>
<dbReference type="SUPFAM" id="SSF55298">
    <property type="entry name" value="YjgF-like"/>
    <property type="match status" value="1"/>
</dbReference>
<protein>
    <submittedName>
        <fullName evidence="1">RidA family protein</fullName>
    </submittedName>
</protein>
<reference evidence="1 2" key="1">
    <citation type="submission" date="2019-01" db="EMBL/GenBank/DDBJ databases">
        <title>The draft genome of Rhizobium sp. 24NR.</title>
        <authorList>
            <person name="Liu L."/>
            <person name="Liang L."/>
            <person name="Shi S."/>
            <person name="Xu L."/>
            <person name="Wang X."/>
            <person name="Li L."/>
            <person name="Zhang X."/>
        </authorList>
    </citation>
    <scope>NUCLEOTIDE SEQUENCE [LARGE SCALE GENOMIC DNA]</scope>
    <source>
        <strain evidence="1 2">24NR</strain>
    </source>
</reference>
<gene>
    <name evidence="1" type="ORF">EPK99_05235</name>
</gene>
<dbReference type="Proteomes" id="UP000287687">
    <property type="component" value="Unassembled WGS sequence"/>
</dbReference>
<proteinExistence type="predicted"/>
<dbReference type="OrthoDB" id="9808943at2"/>
<dbReference type="AlphaFoldDB" id="A0A3S3SBC0"/>
<dbReference type="RefSeq" id="WP_128441726.1">
    <property type="nucleotide sequence ID" value="NZ_SBIP01000001.1"/>
</dbReference>
<evidence type="ECO:0000313" key="2">
    <source>
        <dbReference type="Proteomes" id="UP000287687"/>
    </source>
</evidence>
<evidence type="ECO:0000313" key="1">
    <source>
        <dbReference type="EMBL" id="RWX81663.1"/>
    </source>
</evidence>
<name>A0A3S3SBC0_9HYPH</name>
<dbReference type="PANTHER" id="PTHR11803:SF39">
    <property type="entry name" value="2-IMINOBUTANOATE_2-IMINOPROPANOATE DEAMINASE"/>
    <property type="match status" value="1"/>
</dbReference>
<keyword evidence="2" id="KW-1185">Reference proteome</keyword>
<accession>A0A3S3SBC0</accession>
<comment type="caution">
    <text evidence="1">The sequence shown here is derived from an EMBL/GenBank/DDBJ whole genome shotgun (WGS) entry which is preliminary data.</text>
</comment>